<sequence>MHAGFGRLRSVCPMNIEAFFLDVGQRLWAEDEALCADVARLDAAWRDELAAHGGPFLFGAFGAVDAYFAPVAVRLSRFGL</sequence>
<dbReference type="InterPro" id="IPR036282">
    <property type="entry name" value="Glutathione-S-Trfase_C_sf"/>
</dbReference>
<evidence type="ECO:0000313" key="1">
    <source>
        <dbReference type="EMBL" id="MDP0971808.1"/>
    </source>
</evidence>
<protein>
    <submittedName>
        <fullName evidence="1">Glutathione S-transferase</fullName>
    </submittedName>
</protein>
<proteinExistence type="predicted"/>
<reference evidence="1" key="1">
    <citation type="submission" date="2023-07" db="EMBL/GenBank/DDBJ databases">
        <authorList>
            <person name="Peng Z."/>
        </authorList>
    </citation>
    <scope>NUCLEOTIDE SEQUENCE</scope>
    <source>
        <strain evidence="1">KP219</strain>
    </source>
</reference>
<organism evidence="1 2">
    <name type="scientific">Klebsiella pneumoniae</name>
    <dbReference type="NCBI Taxonomy" id="573"/>
    <lineage>
        <taxon>Bacteria</taxon>
        <taxon>Pseudomonadati</taxon>
        <taxon>Pseudomonadota</taxon>
        <taxon>Gammaproteobacteria</taxon>
        <taxon>Enterobacterales</taxon>
        <taxon>Enterobacteriaceae</taxon>
        <taxon>Klebsiella/Raoultella group</taxon>
        <taxon>Klebsiella</taxon>
        <taxon>Klebsiella pneumoniae complex</taxon>
    </lineage>
</organism>
<gene>
    <name evidence="1" type="ORF">Q6294_33265</name>
</gene>
<dbReference type="EMBL" id="JAUUIA010001262">
    <property type="protein sequence ID" value="MDP0971808.1"/>
    <property type="molecule type" value="Genomic_DNA"/>
</dbReference>
<feature type="non-terminal residue" evidence="1">
    <location>
        <position position="1"/>
    </location>
</feature>
<feature type="non-terminal residue" evidence="1">
    <location>
        <position position="80"/>
    </location>
</feature>
<dbReference type="Proteomes" id="UP001244490">
    <property type="component" value="Unassembled WGS sequence"/>
</dbReference>
<comment type="caution">
    <text evidence="1">The sequence shown here is derived from an EMBL/GenBank/DDBJ whole genome shotgun (WGS) entry which is preliminary data.</text>
</comment>
<accession>A0AAW8AKP9</accession>
<evidence type="ECO:0000313" key="2">
    <source>
        <dbReference type="Proteomes" id="UP001244490"/>
    </source>
</evidence>
<name>A0AAW8AKP9_KLEPN</name>
<dbReference type="Gene3D" id="1.20.1050.10">
    <property type="match status" value="1"/>
</dbReference>
<dbReference type="SUPFAM" id="SSF47616">
    <property type="entry name" value="GST C-terminal domain-like"/>
    <property type="match status" value="1"/>
</dbReference>
<dbReference type="AlphaFoldDB" id="A0AAW8AKP9"/>